<gene>
    <name evidence="1" type="ORF">OI25_7409</name>
</gene>
<evidence type="ECO:0000313" key="2">
    <source>
        <dbReference type="Proteomes" id="UP000032614"/>
    </source>
</evidence>
<dbReference type="KEGG" id="bfn:OI25_7409"/>
<proteinExistence type="predicted"/>
<protein>
    <submittedName>
        <fullName evidence="1">Uncharacterized protein</fullName>
    </submittedName>
</protein>
<evidence type="ECO:0000313" key="1">
    <source>
        <dbReference type="EMBL" id="AJZ56738.1"/>
    </source>
</evidence>
<organism evidence="1 2">
    <name type="scientific">Paraburkholderia fungorum</name>
    <dbReference type="NCBI Taxonomy" id="134537"/>
    <lineage>
        <taxon>Bacteria</taxon>
        <taxon>Pseudomonadati</taxon>
        <taxon>Pseudomonadota</taxon>
        <taxon>Betaproteobacteria</taxon>
        <taxon>Burkholderiales</taxon>
        <taxon>Burkholderiaceae</taxon>
        <taxon>Paraburkholderia</taxon>
    </lineage>
</organism>
<dbReference type="EMBL" id="CP010025">
    <property type="protein sequence ID" value="AJZ56738.1"/>
    <property type="molecule type" value="Genomic_DNA"/>
</dbReference>
<sequence>MSPAPAGDAGDDNGYNIVFTFPTIRINIVITLEDS</sequence>
<name>A0AAU8T5E7_9BURK</name>
<dbReference type="Proteomes" id="UP000032614">
    <property type="component" value="Chromosome 3"/>
</dbReference>
<reference evidence="1 2" key="1">
    <citation type="journal article" date="2015" name="Genome Announc.">
        <title>Complete genome sequences for 59 burkholderia isolates, both pathogenic and near neighbor.</title>
        <authorList>
            <person name="Johnson S.L."/>
            <person name="Bishop-Lilly K.A."/>
            <person name="Ladner J.T."/>
            <person name="Daligault H.E."/>
            <person name="Davenport K.W."/>
            <person name="Jaissle J."/>
            <person name="Frey K.G."/>
            <person name="Koroleva G.I."/>
            <person name="Bruce D.C."/>
            <person name="Coyne S.R."/>
            <person name="Broomall S.M."/>
            <person name="Li P.E."/>
            <person name="Teshima H."/>
            <person name="Gibbons H.S."/>
            <person name="Palacios G.F."/>
            <person name="Rosenzweig C.N."/>
            <person name="Redden C.L."/>
            <person name="Xu Y."/>
            <person name="Minogue T.D."/>
            <person name="Chain P.S."/>
        </authorList>
    </citation>
    <scope>NUCLEOTIDE SEQUENCE [LARGE SCALE GENOMIC DNA]</scope>
    <source>
        <strain evidence="1 2">ATCC BAA-463</strain>
    </source>
</reference>
<dbReference type="AlphaFoldDB" id="A0AAU8T5E7"/>
<accession>A0AAU8T5E7</accession>